<dbReference type="VEuPathDB" id="FungiDB:CXQ85_005019"/>
<dbReference type="InterPro" id="IPR005011">
    <property type="entry name" value="SNU66/SART1"/>
</dbReference>
<accession>A0A2V1AWH5</accession>
<evidence type="ECO:0000256" key="1">
    <source>
        <dbReference type="ARBA" id="ARBA00004123"/>
    </source>
</evidence>
<dbReference type="PANTHER" id="PTHR14152">
    <property type="entry name" value="SQUAMOUS CELL CARCINOMA ANTIGEN RECOGNISED BY CYTOTOXIC T LYMPHOCYTES"/>
    <property type="match status" value="1"/>
</dbReference>
<protein>
    <recommendedName>
        <fullName evidence="9">U4/U6.U5 tri-snRNP-associated protein 1</fullName>
    </recommendedName>
</protein>
<feature type="compositionally biased region" description="Basic residues" evidence="6">
    <location>
        <begin position="534"/>
        <end position="551"/>
    </location>
</feature>
<evidence type="ECO:0000313" key="7">
    <source>
        <dbReference type="EMBL" id="PVH22450.1"/>
    </source>
</evidence>
<comment type="caution">
    <text evidence="7">The sequence shown here is derived from an EMBL/GenBank/DDBJ whole genome shotgun (WGS) entry which is preliminary data.</text>
</comment>
<dbReference type="GO" id="GO:0000481">
    <property type="term" value="P:maturation of 5S rRNA"/>
    <property type="evidence" value="ECO:0007669"/>
    <property type="project" value="TreeGrafter"/>
</dbReference>
<comment type="subcellular location">
    <subcellularLocation>
        <location evidence="1">Nucleus</location>
    </subcellularLocation>
</comment>
<proteinExistence type="inferred from homology"/>
<feature type="compositionally biased region" description="Basic and acidic residues" evidence="6">
    <location>
        <begin position="492"/>
        <end position="504"/>
    </location>
</feature>
<dbReference type="EMBL" id="PKFO01000008">
    <property type="protein sequence ID" value="PVH22450.1"/>
    <property type="molecule type" value="Genomic_DNA"/>
</dbReference>
<dbReference type="Pfam" id="PF03343">
    <property type="entry name" value="SART-1"/>
    <property type="match status" value="1"/>
</dbReference>
<gene>
    <name evidence="7" type="ORF">CXQ85_005019</name>
</gene>
<keyword evidence="5" id="KW-0539">Nucleus</keyword>
<keyword evidence="4" id="KW-0508">mRNA splicing</keyword>
<sequence>MSDEIELSVEETNKLRAQIGLPLLPVEKPPSLGKPASSSKQELSIEETNKLRASLGLRPIVVEETSKEVKEDVKKVKEPSKPTSKEYSVDTSGKLFYNDAGSDWLDKVGKAKKEKREEAVAAEEDASVNGLSVGHSAQALAEVQEGDIFTLEDQNVLNEEDNERIVNEKLSKSEKLRHEEAEKRKLATLKFGIRFEEDEEEEPAEFAQVSGSTILLDQTKKVEEVPKSGTTKAAALFDDLDEPKPAAAKFKKKSKKSKRSSKKRELANDEELEVHQPMVTESLKFDEEEDGDDGIQQVLAKNREKQQKKRKLLTPEQLAQEIQSHQRIDMREKTGGIVFDDTSEFLNSIGQKEEKEEKASASEEEKEDAVEAADGEPAEEKSEETKPDEVDQKESTSSSTPKFGSMAATLSYLRGNNMVDSESIKQKEARKQQEQRVKEAELLRISISIEERTVKQELASDQSYTRLSKEEQDATFDRILNERLVSKGLVELPKDRYASRKPQDRLSTYNPDVQLRYKDEQGNELDQKQAFKQLSHKYHGTAPKHKKKKVGHKSEAEHVV</sequence>
<dbReference type="InterPro" id="IPR045347">
    <property type="entry name" value="HIND"/>
</dbReference>
<feature type="region of interest" description="Disordered" evidence="6">
    <location>
        <begin position="457"/>
        <end position="478"/>
    </location>
</feature>
<dbReference type="OrthoDB" id="5583at2759"/>
<comment type="similarity">
    <text evidence="2">Belongs to the SNU66/SART1 family.</text>
</comment>
<reference evidence="7 8" key="1">
    <citation type="submission" date="2017-12" db="EMBL/GenBank/DDBJ databases">
        <title>Genome Sequence of a Multidrug-Resistant Candida haemulonii Isolate from a Patient with Chronic Leg Ulcers in Israel.</title>
        <authorList>
            <person name="Chow N.A."/>
            <person name="Gade L."/>
            <person name="Batra D."/>
            <person name="Rowe L.A."/>
            <person name="Ben-Ami R."/>
            <person name="Loparev V.N."/>
            <person name="Litvintseva A.P."/>
        </authorList>
    </citation>
    <scope>NUCLEOTIDE SEQUENCE [LARGE SCALE GENOMIC DNA]</scope>
    <source>
        <strain evidence="7 8">B11899</strain>
    </source>
</reference>
<dbReference type="Proteomes" id="UP000244309">
    <property type="component" value="Unassembled WGS sequence"/>
</dbReference>
<dbReference type="GeneID" id="37010349"/>
<feature type="region of interest" description="Disordered" evidence="6">
    <location>
        <begin position="68"/>
        <end position="89"/>
    </location>
</feature>
<feature type="compositionally biased region" description="Basic and acidic residues" evidence="6">
    <location>
        <begin position="515"/>
        <end position="529"/>
    </location>
</feature>
<evidence type="ECO:0000256" key="4">
    <source>
        <dbReference type="ARBA" id="ARBA00023187"/>
    </source>
</evidence>
<evidence type="ECO:0000313" key="8">
    <source>
        <dbReference type="Proteomes" id="UP000244309"/>
    </source>
</evidence>
<feature type="region of interest" description="Disordered" evidence="6">
    <location>
        <begin position="239"/>
        <end position="409"/>
    </location>
</feature>
<dbReference type="GO" id="GO:0046540">
    <property type="term" value="C:U4/U6 x U5 tri-snRNP complex"/>
    <property type="evidence" value="ECO:0007669"/>
    <property type="project" value="InterPro"/>
</dbReference>
<dbReference type="AlphaFoldDB" id="A0A2V1AWH5"/>
<evidence type="ECO:0000256" key="5">
    <source>
        <dbReference type="ARBA" id="ARBA00023242"/>
    </source>
</evidence>
<evidence type="ECO:0000256" key="2">
    <source>
        <dbReference type="ARBA" id="ARBA00006076"/>
    </source>
</evidence>
<dbReference type="RefSeq" id="XP_025343390.1">
    <property type="nucleotide sequence ID" value="XM_025488623.1"/>
</dbReference>
<feature type="region of interest" description="Disordered" evidence="6">
    <location>
        <begin position="491"/>
        <end position="560"/>
    </location>
</feature>
<feature type="compositionally biased region" description="Basic and acidic residues" evidence="6">
    <location>
        <begin position="324"/>
        <end position="334"/>
    </location>
</feature>
<evidence type="ECO:0000256" key="6">
    <source>
        <dbReference type="SAM" id="MobiDB-lite"/>
    </source>
</evidence>
<feature type="region of interest" description="Disordered" evidence="6">
    <location>
        <begin position="24"/>
        <end position="47"/>
    </location>
</feature>
<feature type="compositionally biased region" description="Acidic residues" evidence="6">
    <location>
        <begin position="364"/>
        <end position="377"/>
    </location>
</feature>
<organism evidence="7 8">
    <name type="scientific">Candidozyma haemuli</name>
    <dbReference type="NCBI Taxonomy" id="45357"/>
    <lineage>
        <taxon>Eukaryota</taxon>
        <taxon>Fungi</taxon>
        <taxon>Dikarya</taxon>
        <taxon>Ascomycota</taxon>
        <taxon>Saccharomycotina</taxon>
        <taxon>Pichiomycetes</taxon>
        <taxon>Metschnikowiaceae</taxon>
        <taxon>Candidozyma</taxon>
    </lineage>
</organism>
<feature type="compositionally biased region" description="Basic residues" evidence="6">
    <location>
        <begin position="249"/>
        <end position="262"/>
    </location>
</feature>
<dbReference type="Pfam" id="PF19252">
    <property type="entry name" value="HIND"/>
    <property type="match status" value="2"/>
</dbReference>
<feature type="compositionally biased region" description="Basic and acidic residues" evidence="6">
    <location>
        <begin position="68"/>
        <end position="88"/>
    </location>
</feature>
<feature type="compositionally biased region" description="Basic and acidic residues" evidence="6">
    <location>
        <begin position="351"/>
        <end position="363"/>
    </location>
</feature>
<dbReference type="PANTHER" id="PTHR14152:SF5">
    <property type="entry name" value="U4_U6.U5 TRI-SNRNP-ASSOCIATED PROTEIN 1"/>
    <property type="match status" value="1"/>
</dbReference>
<dbReference type="STRING" id="45357.A0A2V1AWH5"/>
<name>A0A2V1AWH5_9ASCO</name>
<feature type="compositionally biased region" description="Basic and acidic residues" evidence="6">
    <location>
        <begin position="378"/>
        <end position="394"/>
    </location>
</feature>
<evidence type="ECO:0008006" key="9">
    <source>
        <dbReference type="Google" id="ProtNLM"/>
    </source>
</evidence>
<keyword evidence="8" id="KW-1185">Reference proteome</keyword>
<dbReference type="GO" id="GO:0045292">
    <property type="term" value="P:mRNA cis splicing, via spliceosome"/>
    <property type="evidence" value="ECO:0007669"/>
    <property type="project" value="TreeGrafter"/>
</dbReference>
<feature type="compositionally biased region" description="Basic and acidic residues" evidence="6">
    <location>
        <begin position="467"/>
        <end position="478"/>
    </location>
</feature>
<keyword evidence="3" id="KW-0507">mRNA processing</keyword>
<evidence type="ECO:0000256" key="3">
    <source>
        <dbReference type="ARBA" id="ARBA00022664"/>
    </source>
</evidence>